<protein>
    <recommendedName>
        <fullName evidence="3">3-hydroxylacyl-ACP dehydratase</fullName>
    </recommendedName>
</protein>
<dbReference type="InterPro" id="IPR029069">
    <property type="entry name" value="HotDog_dom_sf"/>
</dbReference>
<dbReference type="Pfam" id="PF22817">
    <property type="entry name" value="ApeP-like"/>
    <property type="match status" value="1"/>
</dbReference>
<proteinExistence type="predicted"/>
<evidence type="ECO:0008006" key="3">
    <source>
        <dbReference type="Google" id="ProtNLM"/>
    </source>
</evidence>
<sequence length="154" mass="16639">MNDVVASLPIERLVPHREPMLWLQRVLYCDENQVLAEAVVGEDHLLLDGGMVPAFAGIEYMAQAIAAWAGARALSRGEAVKPGFLLGTRRYRASCPGFHPGQCLQIEGRRELFGENGLGMFACRILEAGEVLATANVSVFEPPDPDAFLGNSAS</sequence>
<gene>
    <name evidence="1" type="ORF">F0415_00150</name>
</gene>
<dbReference type="InterPro" id="IPR016776">
    <property type="entry name" value="ApeP-like_dehydratase"/>
</dbReference>
<reference evidence="1 2" key="1">
    <citation type="submission" date="2019-09" db="EMBL/GenBank/DDBJ databases">
        <title>Arenimonas chukotkensis sp. nov., a bacterium isolated from Chukotka hot spring, Arctic region, Russia.</title>
        <authorList>
            <person name="Zayulina K.S."/>
            <person name="Prokofeva M.I."/>
            <person name="Elcheninov A.G."/>
            <person name="Novikov A."/>
            <person name="Kochetkova T.V."/>
            <person name="Kublanov I.V."/>
        </authorList>
    </citation>
    <scope>NUCLEOTIDE SEQUENCE [LARGE SCALE GENOMIC DNA]</scope>
    <source>
        <strain evidence="1 2">3729k</strain>
    </source>
</reference>
<keyword evidence="2" id="KW-1185">Reference proteome</keyword>
<dbReference type="PIRSF" id="PIRSF020565">
    <property type="entry name" value="3Ho_Ac_ACP_DH_prd"/>
    <property type="match status" value="1"/>
</dbReference>
<reference evidence="1 2" key="2">
    <citation type="submission" date="2019-09" db="EMBL/GenBank/DDBJ databases">
        <authorList>
            <person name="Mazur A."/>
        </authorList>
    </citation>
    <scope>NUCLEOTIDE SEQUENCE [LARGE SCALE GENOMIC DNA]</scope>
    <source>
        <strain evidence="1 2">3729k</strain>
    </source>
</reference>
<dbReference type="EMBL" id="VUOD01000001">
    <property type="protein sequence ID" value="KAA2285955.1"/>
    <property type="molecule type" value="Genomic_DNA"/>
</dbReference>
<dbReference type="RefSeq" id="WP_149859173.1">
    <property type="nucleotide sequence ID" value="NZ_VUOD01000001.1"/>
</dbReference>
<dbReference type="AlphaFoldDB" id="A0A5B2ZDD9"/>
<dbReference type="SUPFAM" id="SSF54637">
    <property type="entry name" value="Thioesterase/thiol ester dehydrase-isomerase"/>
    <property type="match status" value="1"/>
</dbReference>
<evidence type="ECO:0000313" key="1">
    <source>
        <dbReference type="EMBL" id="KAA2285955.1"/>
    </source>
</evidence>
<evidence type="ECO:0000313" key="2">
    <source>
        <dbReference type="Proteomes" id="UP000322165"/>
    </source>
</evidence>
<organism evidence="1 2">
    <name type="scientific">Arenimonas fontis</name>
    <dbReference type="NCBI Taxonomy" id="2608255"/>
    <lineage>
        <taxon>Bacteria</taxon>
        <taxon>Pseudomonadati</taxon>
        <taxon>Pseudomonadota</taxon>
        <taxon>Gammaproteobacteria</taxon>
        <taxon>Lysobacterales</taxon>
        <taxon>Lysobacteraceae</taxon>
        <taxon>Arenimonas</taxon>
    </lineage>
</organism>
<dbReference type="Proteomes" id="UP000322165">
    <property type="component" value="Unassembled WGS sequence"/>
</dbReference>
<accession>A0A5B2ZDD9</accession>
<name>A0A5B2ZDD9_9GAMM</name>
<comment type="caution">
    <text evidence="1">The sequence shown here is derived from an EMBL/GenBank/DDBJ whole genome shotgun (WGS) entry which is preliminary data.</text>
</comment>
<dbReference type="Gene3D" id="3.10.129.10">
    <property type="entry name" value="Hotdog Thioesterase"/>
    <property type="match status" value="1"/>
</dbReference>